<keyword evidence="9" id="KW-1185">Reference proteome</keyword>
<evidence type="ECO:0000313" key="9">
    <source>
        <dbReference type="Proteomes" id="UP000887568"/>
    </source>
</evidence>
<feature type="transmembrane region" description="Helical" evidence="6">
    <location>
        <begin position="434"/>
        <end position="456"/>
    </location>
</feature>
<accession>A0A913ZKG5</accession>
<dbReference type="GeneID" id="119725014"/>
<evidence type="ECO:0000259" key="7">
    <source>
        <dbReference type="PROSITE" id="PS50850"/>
    </source>
</evidence>
<feature type="compositionally biased region" description="Polar residues" evidence="5">
    <location>
        <begin position="508"/>
        <end position="519"/>
    </location>
</feature>
<evidence type="ECO:0000256" key="1">
    <source>
        <dbReference type="ARBA" id="ARBA00004141"/>
    </source>
</evidence>
<dbReference type="SUPFAM" id="SSF103473">
    <property type="entry name" value="MFS general substrate transporter"/>
    <property type="match status" value="1"/>
</dbReference>
<dbReference type="GO" id="GO:0022857">
    <property type="term" value="F:transmembrane transporter activity"/>
    <property type="evidence" value="ECO:0007669"/>
    <property type="project" value="InterPro"/>
</dbReference>
<dbReference type="RefSeq" id="XP_038052307.1">
    <property type="nucleotide sequence ID" value="XM_038196379.1"/>
</dbReference>
<dbReference type="InterPro" id="IPR036259">
    <property type="entry name" value="MFS_trans_sf"/>
</dbReference>
<feature type="transmembrane region" description="Helical" evidence="6">
    <location>
        <begin position="302"/>
        <end position="328"/>
    </location>
</feature>
<evidence type="ECO:0000256" key="6">
    <source>
        <dbReference type="SAM" id="Phobius"/>
    </source>
</evidence>
<evidence type="ECO:0000313" key="8">
    <source>
        <dbReference type="EnsemblMetazoa" id="XP_038052307.1"/>
    </source>
</evidence>
<dbReference type="AlphaFoldDB" id="A0A913ZKG5"/>
<evidence type="ECO:0000256" key="4">
    <source>
        <dbReference type="ARBA" id="ARBA00023136"/>
    </source>
</evidence>
<proteinExistence type="predicted"/>
<keyword evidence="2 6" id="KW-0812">Transmembrane</keyword>
<feature type="transmembrane region" description="Helical" evidence="6">
    <location>
        <begin position="462"/>
        <end position="482"/>
    </location>
</feature>
<dbReference type="EnsemblMetazoa" id="XM_038196379.1">
    <property type="protein sequence ID" value="XP_038052307.1"/>
    <property type="gene ID" value="LOC119725014"/>
</dbReference>
<feature type="domain" description="Major facilitator superfamily (MFS) profile" evidence="7">
    <location>
        <begin position="53"/>
        <end position="487"/>
    </location>
</feature>
<keyword evidence="4 6" id="KW-0472">Membrane</keyword>
<dbReference type="Gene3D" id="1.20.1250.20">
    <property type="entry name" value="MFS general substrate transporter like domains"/>
    <property type="match status" value="1"/>
</dbReference>
<feature type="transmembrane region" description="Helical" evidence="6">
    <location>
        <begin position="340"/>
        <end position="357"/>
    </location>
</feature>
<feature type="transmembrane region" description="Helical" evidence="6">
    <location>
        <begin position="120"/>
        <end position="140"/>
    </location>
</feature>
<dbReference type="Pfam" id="PF00083">
    <property type="entry name" value="Sugar_tr"/>
    <property type="match status" value="1"/>
</dbReference>
<sequence length="532" mass="57742">MRAMERGHGGAALDAGGINAASLGGADQENTVTHDFSNQTLPDASNLECTAEDTESASMGSLCTEWEYYAVYNESTIVTDFDLVCDRTILAETAQSIFLVGMLVGSVVFGYLSDVFGRKVILLGTCLANGVFGIVVAFLWSYTSVVILWFLIGMFAQGYNQVQFVMIMELFPTNSRTLAGSLNSMFWGLGVVALTPIAYALRNWRHMQLAISAPCLLAIPLWPILDESARWLLSKGRIEDAQKILHKMARWNGVAPPSGGFLIKETTIDPPSSELSNSLDPVLPTPSEKECTFLDVLRTRRVLLNLCIIYFAWINKSSVCFFRTYYGASLNSSNLAGNKYTNFLFLGLAEVPGYIIIHFTMTWWGRRPSLCLFFLVSGAASIVTAFLPEQTADGTDLTIVITVVAMLVKLCIVCAYAINLICCTEILPTSVRNIGFGVGAVCGSVGLITAPFVIYLDDFASFLPLTLFGGLCILAAILVPILPETGNKPLPESLEDARNIGKKVQKTPEPNTAVCTPTTDAKIEDGSKVDAL</sequence>
<dbReference type="CDD" id="cd17317">
    <property type="entry name" value="MFS_SLC22"/>
    <property type="match status" value="1"/>
</dbReference>
<evidence type="ECO:0000256" key="3">
    <source>
        <dbReference type="ARBA" id="ARBA00022989"/>
    </source>
</evidence>
<reference evidence="8" key="1">
    <citation type="submission" date="2022-11" db="UniProtKB">
        <authorList>
            <consortium name="EnsemblMetazoa"/>
        </authorList>
    </citation>
    <scope>IDENTIFICATION</scope>
</reference>
<dbReference type="InterPro" id="IPR020846">
    <property type="entry name" value="MFS_dom"/>
</dbReference>
<dbReference type="PANTHER" id="PTHR24064">
    <property type="entry name" value="SOLUTE CARRIER FAMILY 22 MEMBER"/>
    <property type="match status" value="1"/>
</dbReference>
<name>A0A913ZKG5_PATMI</name>
<organism evidence="8 9">
    <name type="scientific">Patiria miniata</name>
    <name type="common">Bat star</name>
    <name type="synonym">Asterina miniata</name>
    <dbReference type="NCBI Taxonomy" id="46514"/>
    <lineage>
        <taxon>Eukaryota</taxon>
        <taxon>Metazoa</taxon>
        <taxon>Echinodermata</taxon>
        <taxon>Eleutherozoa</taxon>
        <taxon>Asterozoa</taxon>
        <taxon>Asteroidea</taxon>
        <taxon>Valvatacea</taxon>
        <taxon>Valvatida</taxon>
        <taxon>Asterinidae</taxon>
        <taxon>Patiria</taxon>
    </lineage>
</organism>
<feature type="compositionally biased region" description="Basic and acidic residues" evidence="5">
    <location>
        <begin position="521"/>
        <end position="532"/>
    </location>
</feature>
<feature type="transmembrane region" description="Helical" evidence="6">
    <location>
        <begin position="178"/>
        <end position="201"/>
    </location>
</feature>
<comment type="subcellular location">
    <subcellularLocation>
        <location evidence="1">Membrane</location>
        <topology evidence="1">Multi-pass membrane protein</topology>
    </subcellularLocation>
</comment>
<dbReference type="PROSITE" id="PS50850">
    <property type="entry name" value="MFS"/>
    <property type="match status" value="1"/>
</dbReference>
<evidence type="ECO:0000256" key="5">
    <source>
        <dbReference type="SAM" id="MobiDB-lite"/>
    </source>
</evidence>
<feature type="region of interest" description="Disordered" evidence="5">
    <location>
        <begin position="504"/>
        <end position="532"/>
    </location>
</feature>
<dbReference type="InterPro" id="IPR005828">
    <property type="entry name" value="MFS_sugar_transport-like"/>
</dbReference>
<feature type="transmembrane region" description="Helical" evidence="6">
    <location>
        <begin position="146"/>
        <end position="166"/>
    </location>
</feature>
<protein>
    <recommendedName>
        <fullName evidence="7">Major facilitator superfamily (MFS) profile domain-containing protein</fullName>
    </recommendedName>
</protein>
<evidence type="ECO:0000256" key="2">
    <source>
        <dbReference type="ARBA" id="ARBA00022692"/>
    </source>
</evidence>
<dbReference type="OrthoDB" id="10021984at2759"/>
<feature type="transmembrane region" description="Helical" evidence="6">
    <location>
        <begin position="369"/>
        <end position="387"/>
    </location>
</feature>
<feature type="transmembrane region" description="Helical" evidence="6">
    <location>
        <begin position="94"/>
        <end position="113"/>
    </location>
</feature>
<feature type="transmembrane region" description="Helical" evidence="6">
    <location>
        <begin position="399"/>
        <end position="422"/>
    </location>
</feature>
<dbReference type="Proteomes" id="UP000887568">
    <property type="component" value="Unplaced"/>
</dbReference>
<dbReference type="GO" id="GO:0016020">
    <property type="term" value="C:membrane"/>
    <property type="evidence" value="ECO:0007669"/>
    <property type="project" value="UniProtKB-SubCell"/>
</dbReference>
<keyword evidence="3 6" id="KW-1133">Transmembrane helix</keyword>